<dbReference type="SUPFAM" id="SSF81301">
    <property type="entry name" value="Nucleotidyltransferase"/>
    <property type="match status" value="1"/>
</dbReference>
<organism evidence="1 2">
    <name type="scientific">Actinomyces naeslundii (strain ATCC 12104 / DSM 43013 / CCUG 2238 / JCM 8349 / NCTC 10301 / Howell 279)</name>
    <dbReference type="NCBI Taxonomy" id="1115803"/>
    <lineage>
        <taxon>Bacteria</taxon>
        <taxon>Bacillati</taxon>
        <taxon>Actinomycetota</taxon>
        <taxon>Actinomycetes</taxon>
        <taxon>Actinomycetales</taxon>
        <taxon>Actinomycetaceae</taxon>
        <taxon>Actinomyces</taxon>
    </lineage>
</organism>
<dbReference type="Gene3D" id="3.30.460.10">
    <property type="entry name" value="Beta Polymerase, domain 2"/>
    <property type="match status" value="1"/>
</dbReference>
<dbReference type="GeneID" id="64255717"/>
<dbReference type="Proteomes" id="UP000007814">
    <property type="component" value="Unassembled WGS sequence"/>
</dbReference>
<reference evidence="1 2" key="1">
    <citation type="submission" date="2012-07" db="EMBL/GenBank/DDBJ databases">
        <authorList>
            <person name="Durkin A.S."/>
            <person name="McCorrison J."/>
            <person name="Torralba M."/>
            <person name="Gillis M."/>
            <person name="Methe B."/>
            <person name="Sutton G."/>
            <person name="Nelson K.E."/>
        </authorList>
    </citation>
    <scope>NUCLEOTIDE SEQUENCE [LARGE SCALE GENOMIC DNA]</scope>
    <source>
        <strain evidence="2">ATCC 12104 / DSM 43013 / CCUG 2238 / JCM 8349 / NCTC 10301 / Howell 279</strain>
    </source>
</reference>
<evidence type="ECO:0000313" key="1">
    <source>
        <dbReference type="EMBL" id="EJN86192.1"/>
    </source>
</evidence>
<accession>J3F5A9</accession>
<dbReference type="InterPro" id="IPR043519">
    <property type="entry name" value="NT_sf"/>
</dbReference>
<dbReference type="CDD" id="cd05403">
    <property type="entry name" value="NT_KNTase_like"/>
    <property type="match status" value="1"/>
</dbReference>
<sequence>MLIYTLQAVHFGKYNDTLFRYTSGVVVKAIMGWLDAISRRFRIACLDVFESVARGEDRPGSDADRLTNLLRLGREFEGLSQDLANLFGRPVDLVSRNSLYPLIRDQALVDVETFYGAA</sequence>
<dbReference type="RefSeq" id="WP_003779636.1">
    <property type="nucleotide sequence ID" value="NZ_ALJK01000008.1"/>
</dbReference>
<dbReference type="AlphaFoldDB" id="J3F5A9"/>
<protein>
    <submittedName>
        <fullName evidence="1">Toxin-antitoxin system, toxin component domain protein</fullName>
    </submittedName>
</protein>
<evidence type="ECO:0000313" key="2">
    <source>
        <dbReference type="Proteomes" id="UP000007814"/>
    </source>
</evidence>
<proteinExistence type="predicted"/>
<dbReference type="EMBL" id="ALJK01000008">
    <property type="protein sequence ID" value="EJN86192.1"/>
    <property type="molecule type" value="Genomic_DNA"/>
</dbReference>
<name>J3F5A9_ACTNH</name>
<dbReference type="eggNOG" id="COG1669">
    <property type="taxonomic scope" value="Bacteria"/>
</dbReference>
<comment type="caution">
    <text evidence="1">The sequence shown here is derived from an EMBL/GenBank/DDBJ whole genome shotgun (WGS) entry which is preliminary data.</text>
</comment>
<gene>
    <name evidence="1" type="ORF">HMPREF1129_2268</name>
</gene>